<feature type="compositionally biased region" description="Acidic residues" evidence="1">
    <location>
        <begin position="299"/>
        <end position="318"/>
    </location>
</feature>
<comment type="caution">
    <text evidence="3">The sequence shown here is derived from an EMBL/GenBank/DDBJ whole genome shotgun (WGS) entry which is preliminary data.</text>
</comment>
<dbReference type="AlphaFoldDB" id="A0A9W8J2M1"/>
<organism evidence="3 4">
    <name type="scientific">Candolleomyces eurysporus</name>
    <dbReference type="NCBI Taxonomy" id="2828524"/>
    <lineage>
        <taxon>Eukaryota</taxon>
        <taxon>Fungi</taxon>
        <taxon>Dikarya</taxon>
        <taxon>Basidiomycota</taxon>
        <taxon>Agaricomycotina</taxon>
        <taxon>Agaricomycetes</taxon>
        <taxon>Agaricomycetidae</taxon>
        <taxon>Agaricales</taxon>
        <taxon>Agaricineae</taxon>
        <taxon>Psathyrellaceae</taxon>
        <taxon>Candolleomyces</taxon>
    </lineage>
</organism>
<name>A0A9W8J2M1_9AGAR</name>
<gene>
    <name evidence="3" type="ORF">H1R20_g9169</name>
</gene>
<dbReference type="OrthoDB" id="3071219at2759"/>
<protein>
    <submittedName>
        <fullName evidence="3">Uncharacterized protein</fullName>
    </submittedName>
</protein>
<proteinExistence type="predicted"/>
<reference evidence="3" key="1">
    <citation type="submission" date="2022-06" db="EMBL/GenBank/DDBJ databases">
        <title>Genome Sequence of Candolleomyces eurysporus.</title>
        <authorList>
            <person name="Buettner E."/>
        </authorList>
    </citation>
    <scope>NUCLEOTIDE SEQUENCE</scope>
    <source>
        <strain evidence="3">VTCC 930004</strain>
    </source>
</reference>
<dbReference type="EMBL" id="JANBPK010000950">
    <property type="protein sequence ID" value="KAJ2927926.1"/>
    <property type="molecule type" value="Genomic_DNA"/>
</dbReference>
<evidence type="ECO:0000256" key="2">
    <source>
        <dbReference type="SAM" id="SignalP"/>
    </source>
</evidence>
<feature type="signal peptide" evidence="2">
    <location>
        <begin position="1"/>
        <end position="25"/>
    </location>
</feature>
<feature type="compositionally biased region" description="Low complexity" evidence="1">
    <location>
        <begin position="43"/>
        <end position="52"/>
    </location>
</feature>
<evidence type="ECO:0000313" key="3">
    <source>
        <dbReference type="EMBL" id="KAJ2927926.1"/>
    </source>
</evidence>
<dbReference type="Proteomes" id="UP001140091">
    <property type="component" value="Unassembled WGS sequence"/>
</dbReference>
<feature type="compositionally biased region" description="Pro residues" evidence="1">
    <location>
        <begin position="53"/>
        <end position="69"/>
    </location>
</feature>
<keyword evidence="4" id="KW-1185">Reference proteome</keyword>
<evidence type="ECO:0000256" key="1">
    <source>
        <dbReference type="SAM" id="MobiDB-lite"/>
    </source>
</evidence>
<evidence type="ECO:0000313" key="4">
    <source>
        <dbReference type="Proteomes" id="UP001140091"/>
    </source>
</evidence>
<accession>A0A9W8J2M1</accession>
<sequence>MLPPPSRQLLALLPTLLSLWARNLGHPSVRSNASLASPRGNDSGSASSLPSAPSAPAPPSDHSAPPGPSSPAGTSESFKVGALTKEERRFVQEVAKDAFKMLTDASAKINRPLDVLVHVLNKLIGNKVTYSRSLWNYWVSYFWRHCREERDRVGNPDAQPSDNFESFQEEFPEWEELIIADFHRAAAVEVETVGKRERSFQKWFSNMVDLAAWGEEVHGFQSMVMACGESVNEDQALGQLHLSKNLEDDFLKERLLMTENALLGQMKIHSYDYVAKDYAKQLVEDREAKEEERKLEAELFSEDGSDSDGDDNDNDFNT</sequence>
<feature type="non-terminal residue" evidence="3">
    <location>
        <position position="1"/>
    </location>
</feature>
<feature type="chain" id="PRO_5040994359" evidence="2">
    <location>
        <begin position="26"/>
        <end position="318"/>
    </location>
</feature>
<feature type="region of interest" description="Disordered" evidence="1">
    <location>
        <begin position="293"/>
        <end position="318"/>
    </location>
</feature>
<feature type="region of interest" description="Disordered" evidence="1">
    <location>
        <begin position="28"/>
        <end position="76"/>
    </location>
</feature>
<keyword evidence="2" id="KW-0732">Signal</keyword>